<evidence type="ECO:0000313" key="2">
    <source>
        <dbReference type="Proteomes" id="UP000026915"/>
    </source>
</evidence>
<evidence type="ECO:0000313" key="1">
    <source>
        <dbReference type="EMBL" id="EOY13601.1"/>
    </source>
</evidence>
<dbReference type="EMBL" id="CM001885">
    <property type="protein sequence ID" value="EOY13601.1"/>
    <property type="molecule type" value="Genomic_DNA"/>
</dbReference>
<organism evidence="1 2">
    <name type="scientific">Theobroma cacao</name>
    <name type="common">Cacao</name>
    <name type="synonym">Cocoa</name>
    <dbReference type="NCBI Taxonomy" id="3641"/>
    <lineage>
        <taxon>Eukaryota</taxon>
        <taxon>Viridiplantae</taxon>
        <taxon>Streptophyta</taxon>
        <taxon>Embryophyta</taxon>
        <taxon>Tracheophyta</taxon>
        <taxon>Spermatophyta</taxon>
        <taxon>Magnoliopsida</taxon>
        <taxon>eudicotyledons</taxon>
        <taxon>Gunneridae</taxon>
        <taxon>Pentapetalae</taxon>
        <taxon>rosids</taxon>
        <taxon>malvids</taxon>
        <taxon>Malvales</taxon>
        <taxon>Malvaceae</taxon>
        <taxon>Byttnerioideae</taxon>
        <taxon>Theobroma</taxon>
    </lineage>
</organism>
<dbReference type="AlphaFoldDB" id="A0A061F998"/>
<accession>A0A061F998</accession>
<dbReference type="Gramene" id="EOY13601">
    <property type="protein sequence ID" value="EOY13601"/>
    <property type="gene ID" value="TCM_032209"/>
</dbReference>
<proteinExistence type="predicted"/>
<dbReference type="Proteomes" id="UP000026915">
    <property type="component" value="Chromosome 7"/>
</dbReference>
<protein>
    <submittedName>
        <fullName evidence="1">Uncharacterized protein</fullName>
    </submittedName>
</protein>
<reference evidence="1 2" key="1">
    <citation type="journal article" date="2013" name="Genome Biol.">
        <title>The genome sequence of the most widely cultivated cacao type and its use to identify candidate genes regulating pod color.</title>
        <authorList>
            <person name="Motamayor J.C."/>
            <person name="Mockaitis K."/>
            <person name="Schmutz J."/>
            <person name="Haiminen N."/>
            <person name="Iii D.L."/>
            <person name="Cornejo O."/>
            <person name="Findley S.D."/>
            <person name="Zheng P."/>
            <person name="Utro F."/>
            <person name="Royaert S."/>
            <person name="Saski C."/>
            <person name="Jenkins J."/>
            <person name="Podicheti R."/>
            <person name="Zhao M."/>
            <person name="Scheffler B.E."/>
            <person name="Stack J.C."/>
            <person name="Feltus F.A."/>
            <person name="Mustiga G.M."/>
            <person name="Amores F."/>
            <person name="Phillips W."/>
            <person name="Marelli J.P."/>
            <person name="May G.D."/>
            <person name="Shapiro H."/>
            <person name="Ma J."/>
            <person name="Bustamante C.D."/>
            <person name="Schnell R.J."/>
            <person name="Main D."/>
            <person name="Gilbert D."/>
            <person name="Parida L."/>
            <person name="Kuhn D.N."/>
        </authorList>
    </citation>
    <scope>NUCLEOTIDE SEQUENCE [LARGE SCALE GENOMIC DNA]</scope>
    <source>
        <strain evidence="2">cv. Matina 1-6</strain>
    </source>
</reference>
<name>A0A061F998_THECC</name>
<dbReference type="InParanoid" id="A0A061F998"/>
<gene>
    <name evidence="1" type="ORF">TCM_032209</name>
</gene>
<keyword evidence="2" id="KW-1185">Reference proteome</keyword>
<sequence>MIQVQVVNNAKFSAKGQTLGSQAIRIASQMLFTLTIPSMQRDSNSDHFPIAELQVAVATCHLVFSSSTTNSAFHQPNKDHFSNSSLGFSGYPHYLSKATQGVAAEGRSKNLLFLLL</sequence>
<dbReference type="HOGENOM" id="CLU_2101352_0_0_1"/>